<sequence length="167" mass="17733">MARSLPLAMLLILLTVAPALAGEASSAPGYMDQSIAMAKKFGIEALSFIAGIVALVWFATTPLGFFVFGVAFVANTYKALGFGWAIVSYFVVYALVAGIGTAIIARLARSRAGGDSPPRRQNRHRPEAKSSGPIGGSHAAEAMILDKHYEDPLARHGARYIRDKLLG</sequence>
<feature type="region of interest" description="Disordered" evidence="1">
    <location>
        <begin position="111"/>
        <end position="136"/>
    </location>
</feature>
<evidence type="ECO:0000256" key="2">
    <source>
        <dbReference type="SAM" id="Phobius"/>
    </source>
</evidence>
<gene>
    <name evidence="4" type="ORF">A6A05_16335</name>
</gene>
<dbReference type="AlphaFoldDB" id="A0A178MBM5"/>
<comment type="caution">
    <text evidence="4">The sequence shown here is derived from an EMBL/GenBank/DDBJ whole genome shotgun (WGS) entry which is preliminary data.</text>
</comment>
<keyword evidence="3" id="KW-0732">Signal</keyword>
<feature type="transmembrane region" description="Helical" evidence="2">
    <location>
        <begin position="45"/>
        <end position="74"/>
    </location>
</feature>
<name>A0A178MBM5_9PROT</name>
<keyword evidence="2" id="KW-1133">Transmembrane helix</keyword>
<evidence type="ECO:0000313" key="4">
    <source>
        <dbReference type="EMBL" id="OAN46159.1"/>
    </source>
</evidence>
<evidence type="ECO:0000256" key="3">
    <source>
        <dbReference type="SAM" id="SignalP"/>
    </source>
</evidence>
<keyword evidence="5" id="KW-1185">Reference proteome</keyword>
<feature type="signal peptide" evidence="3">
    <location>
        <begin position="1"/>
        <end position="21"/>
    </location>
</feature>
<keyword evidence="2" id="KW-0812">Transmembrane</keyword>
<dbReference type="EMBL" id="LWQU01000177">
    <property type="protein sequence ID" value="OAN46159.1"/>
    <property type="molecule type" value="Genomic_DNA"/>
</dbReference>
<feature type="chain" id="PRO_5008091822" evidence="3">
    <location>
        <begin position="22"/>
        <end position="167"/>
    </location>
</feature>
<keyword evidence="2" id="KW-0472">Membrane</keyword>
<evidence type="ECO:0000313" key="5">
    <source>
        <dbReference type="Proteomes" id="UP000078543"/>
    </source>
</evidence>
<proteinExistence type="predicted"/>
<accession>A0A178MBM5</accession>
<dbReference type="STRING" id="1437059.A6A05_16335"/>
<dbReference type="Proteomes" id="UP000078543">
    <property type="component" value="Unassembled WGS sequence"/>
</dbReference>
<evidence type="ECO:0000256" key="1">
    <source>
        <dbReference type="SAM" id="MobiDB-lite"/>
    </source>
</evidence>
<protein>
    <submittedName>
        <fullName evidence="4">Uncharacterized protein</fullName>
    </submittedName>
</protein>
<feature type="transmembrane region" description="Helical" evidence="2">
    <location>
        <begin position="86"/>
        <end position="108"/>
    </location>
</feature>
<organism evidence="4 5">
    <name type="scientific">Magnetospirillum moscoviense</name>
    <dbReference type="NCBI Taxonomy" id="1437059"/>
    <lineage>
        <taxon>Bacteria</taxon>
        <taxon>Pseudomonadati</taxon>
        <taxon>Pseudomonadota</taxon>
        <taxon>Alphaproteobacteria</taxon>
        <taxon>Rhodospirillales</taxon>
        <taxon>Rhodospirillaceae</taxon>
        <taxon>Magnetospirillum</taxon>
    </lineage>
</organism>
<reference evidence="4 5" key="1">
    <citation type="submission" date="2016-04" db="EMBL/GenBank/DDBJ databases">
        <title>Draft genome sequence of freshwater magnetotactic bacteria Magnetospirillum marisnigri SP-1 and Magnetospirillum moscoviense BB-1.</title>
        <authorList>
            <person name="Koziaeva V."/>
            <person name="Dziuba M.V."/>
            <person name="Ivanov T.M."/>
            <person name="Kuznetsov B."/>
            <person name="Grouzdev D.S."/>
        </authorList>
    </citation>
    <scope>NUCLEOTIDE SEQUENCE [LARGE SCALE GENOMIC DNA]</scope>
    <source>
        <strain evidence="4 5">BB-1</strain>
    </source>
</reference>